<dbReference type="RefSeq" id="WP_058530751.1">
    <property type="nucleotide sequence ID" value="NZ_CAAAIN010000011.1"/>
</dbReference>
<dbReference type="InterPro" id="IPR011004">
    <property type="entry name" value="Trimer_LpxA-like_sf"/>
</dbReference>
<keyword evidence="2" id="KW-0808">Transferase</keyword>
<evidence type="ECO:0000313" key="3">
    <source>
        <dbReference type="Proteomes" id="UP000054608"/>
    </source>
</evidence>
<sequence>MSYQAHDTAIIDQGAELGEGTRVWHWVHVCGGARIGERCSLGQNVFVGNRVVIGNNVKIQNNVSIYDNVTLEDDVFCGPSMVFTNVYNPRSAVSRKDEYRDTLVKRGATLGANCTIVCGVTIGEYAFVGAGAVVNQDVPAYALMVGVPARQIGWMSRFGERLLFKKETDGLSYAKCQQTGDIYILTENNTVALMEQ</sequence>
<dbReference type="STRING" id="458.Lrub_0633"/>
<dbReference type="PANTHER" id="PTHR43300:SF4">
    <property type="entry name" value="ACYL-[ACYL-CARRIER-PROTEIN]--UDP-N-ACETYLGLUCOSAMINE O-ACYLTRANSFERASE"/>
    <property type="match status" value="1"/>
</dbReference>
<dbReference type="Pfam" id="PF00132">
    <property type="entry name" value="Hexapep"/>
    <property type="match status" value="2"/>
</dbReference>
<dbReference type="Gene3D" id="2.20.70.110">
    <property type="match status" value="1"/>
</dbReference>
<evidence type="ECO:0000313" key="2">
    <source>
        <dbReference type="EMBL" id="KTD49534.1"/>
    </source>
</evidence>
<evidence type="ECO:0000256" key="1">
    <source>
        <dbReference type="ARBA" id="ARBA00007274"/>
    </source>
</evidence>
<dbReference type="OrthoDB" id="9800846at2"/>
<dbReference type="EMBL" id="LNYT01000006">
    <property type="protein sequence ID" value="KTD49534.1"/>
    <property type="molecule type" value="Genomic_DNA"/>
</dbReference>
<dbReference type="PATRIC" id="fig|458.5.peg.657"/>
<comment type="caution">
    <text evidence="2">The sequence shown here is derived from an EMBL/GenBank/DDBJ whole genome shotgun (WGS) entry which is preliminary data.</text>
</comment>
<dbReference type="Proteomes" id="UP000054608">
    <property type="component" value="Unassembled WGS sequence"/>
</dbReference>
<dbReference type="AlphaFoldDB" id="A0A0W0XZ51"/>
<dbReference type="Gene3D" id="2.160.10.10">
    <property type="entry name" value="Hexapeptide repeat proteins"/>
    <property type="match status" value="1"/>
</dbReference>
<name>A0A0W0XZ51_9GAMM</name>
<dbReference type="InterPro" id="IPR001451">
    <property type="entry name" value="Hexapep"/>
</dbReference>
<dbReference type="CDD" id="cd03358">
    <property type="entry name" value="LbH_WxcM_N_like"/>
    <property type="match status" value="1"/>
</dbReference>
<accession>A0A0W0XZ51</accession>
<proteinExistence type="inferred from homology"/>
<keyword evidence="3" id="KW-1185">Reference proteome</keyword>
<dbReference type="GO" id="GO:0016740">
    <property type="term" value="F:transferase activity"/>
    <property type="evidence" value="ECO:0007669"/>
    <property type="project" value="UniProtKB-KW"/>
</dbReference>
<comment type="similarity">
    <text evidence="1">Belongs to the transferase hexapeptide repeat family.</text>
</comment>
<gene>
    <name evidence="2" type="ORF">Lrub_0633</name>
</gene>
<protein>
    <submittedName>
        <fullName evidence="2">Chloramphenicol acetyltransferase</fullName>
    </submittedName>
</protein>
<dbReference type="InterPro" id="IPR050179">
    <property type="entry name" value="Trans_hexapeptide_repeat"/>
</dbReference>
<organism evidence="2 3">
    <name type="scientific">Legionella rubrilucens</name>
    <dbReference type="NCBI Taxonomy" id="458"/>
    <lineage>
        <taxon>Bacteria</taxon>
        <taxon>Pseudomonadati</taxon>
        <taxon>Pseudomonadota</taxon>
        <taxon>Gammaproteobacteria</taxon>
        <taxon>Legionellales</taxon>
        <taxon>Legionellaceae</taxon>
        <taxon>Legionella</taxon>
    </lineage>
</organism>
<dbReference type="SUPFAM" id="SSF51161">
    <property type="entry name" value="Trimeric LpxA-like enzymes"/>
    <property type="match status" value="1"/>
</dbReference>
<dbReference type="PANTHER" id="PTHR43300">
    <property type="entry name" value="ACETYLTRANSFERASE"/>
    <property type="match status" value="1"/>
</dbReference>
<dbReference type="GeneID" id="48946975"/>
<reference evidence="2 3" key="1">
    <citation type="submission" date="2015-11" db="EMBL/GenBank/DDBJ databases">
        <title>Genomic analysis of 38 Legionella species identifies large and diverse effector repertoires.</title>
        <authorList>
            <person name="Burstein D."/>
            <person name="Amaro F."/>
            <person name="Zusman T."/>
            <person name="Lifshitz Z."/>
            <person name="Cohen O."/>
            <person name="Gilbert J.A."/>
            <person name="Pupko T."/>
            <person name="Shuman H.A."/>
            <person name="Segal G."/>
        </authorList>
    </citation>
    <scope>NUCLEOTIDE SEQUENCE [LARGE SCALE GENOMIC DNA]</scope>
    <source>
        <strain evidence="2 3">WA-270A-C2</strain>
    </source>
</reference>